<dbReference type="PROSITE" id="PS50404">
    <property type="entry name" value="GST_NTER"/>
    <property type="match status" value="1"/>
</dbReference>
<dbReference type="GO" id="GO:0006749">
    <property type="term" value="P:glutathione metabolic process"/>
    <property type="evidence" value="ECO:0007669"/>
    <property type="project" value="TreeGrafter"/>
</dbReference>
<dbReference type="PROSITE" id="PS50405">
    <property type="entry name" value="GST_CTER"/>
    <property type="match status" value="1"/>
</dbReference>
<dbReference type="CDD" id="cd03045">
    <property type="entry name" value="GST_N_Delta_Epsilon"/>
    <property type="match status" value="1"/>
</dbReference>
<dbReference type="FunFam" id="3.40.30.10:FF:000034">
    <property type="entry name" value="glutathione S-transferase 1"/>
    <property type="match status" value="1"/>
</dbReference>
<reference evidence="5" key="1">
    <citation type="submission" date="2025-08" db="UniProtKB">
        <authorList>
            <consortium name="RefSeq"/>
        </authorList>
    </citation>
    <scope>IDENTIFICATION</scope>
    <source>
        <tissue evidence="5">Silk gland</tissue>
    </source>
</reference>
<protein>
    <submittedName>
        <fullName evidence="5">Glutathione S-transferase 1-like</fullName>
    </submittedName>
</protein>
<proteinExistence type="predicted"/>
<dbReference type="OrthoDB" id="2309723at2759"/>
<dbReference type="InterPro" id="IPR040079">
    <property type="entry name" value="Glutathione_S-Trfase"/>
</dbReference>
<dbReference type="InterPro" id="IPR036282">
    <property type="entry name" value="Glutathione-S-Trfase_C_sf"/>
</dbReference>
<dbReference type="InterPro" id="IPR036249">
    <property type="entry name" value="Thioredoxin-like_sf"/>
</dbReference>
<sequence>MSSLKLYHFPVSGPSRGALLAARAIGIPIQIEIVNLFKKEQLQESFLKLNPQHCVPTLDDNNFVLWESRAIACYLADKYGKDDQWYPKDLQKRAVVNQRLYFDSASLYVKIRAICFPILFLGETEIKQSLKDDLNSTLSFLNQFLEKTKWVAADHPTIADTSIYASMSSILAVGWDISSFPNIQRWIKDCLLLPGAQENEDGARSFGDAVKKNIKQ</sequence>
<gene>
    <name evidence="5" type="primary">LOC114239294</name>
</gene>
<dbReference type="InterPro" id="IPR004045">
    <property type="entry name" value="Glutathione_S-Trfase_N"/>
</dbReference>
<dbReference type="PANTHER" id="PTHR43969">
    <property type="entry name" value="GLUTATHIONE S TRANSFERASE D10, ISOFORM A-RELATED"/>
    <property type="match status" value="1"/>
</dbReference>
<dbReference type="Gene3D" id="3.40.30.10">
    <property type="entry name" value="Glutaredoxin"/>
    <property type="match status" value="1"/>
</dbReference>
<organism evidence="4 5">
    <name type="scientific">Bombyx mandarina</name>
    <name type="common">Wild silk moth</name>
    <name type="synonym">Wild silkworm</name>
    <dbReference type="NCBI Taxonomy" id="7092"/>
    <lineage>
        <taxon>Eukaryota</taxon>
        <taxon>Metazoa</taxon>
        <taxon>Ecdysozoa</taxon>
        <taxon>Arthropoda</taxon>
        <taxon>Hexapoda</taxon>
        <taxon>Insecta</taxon>
        <taxon>Pterygota</taxon>
        <taxon>Neoptera</taxon>
        <taxon>Endopterygota</taxon>
        <taxon>Lepidoptera</taxon>
        <taxon>Glossata</taxon>
        <taxon>Ditrysia</taxon>
        <taxon>Bombycoidea</taxon>
        <taxon>Bombycidae</taxon>
        <taxon>Bombycinae</taxon>
        <taxon>Bombyx</taxon>
    </lineage>
</organism>
<evidence type="ECO:0000256" key="1">
    <source>
        <dbReference type="ARBA" id="ARBA00011738"/>
    </source>
</evidence>
<evidence type="ECO:0000313" key="4">
    <source>
        <dbReference type="Proteomes" id="UP000504629"/>
    </source>
</evidence>
<dbReference type="Pfam" id="PF13417">
    <property type="entry name" value="GST_N_3"/>
    <property type="match status" value="1"/>
</dbReference>
<dbReference type="SUPFAM" id="SSF52833">
    <property type="entry name" value="Thioredoxin-like"/>
    <property type="match status" value="1"/>
</dbReference>
<feature type="domain" description="GST N-terminal" evidence="2">
    <location>
        <begin position="2"/>
        <end position="83"/>
    </location>
</feature>
<dbReference type="CDD" id="cd03177">
    <property type="entry name" value="GST_C_Delta_Epsilon"/>
    <property type="match status" value="1"/>
</dbReference>
<dbReference type="AlphaFoldDB" id="A0A6J2J9H3"/>
<keyword evidence="4" id="KW-1185">Reference proteome</keyword>
<dbReference type="Gene3D" id="1.20.1050.10">
    <property type="match status" value="1"/>
</dbReference>
<accession>A0A6J2J9H3</accession>
<dbReference type="SFLD" id="SFLDG00358">
    <property type="entry name" value="Main_(cytGST)"/>
    <property type="match status" value="1"/>
</dbReference>
<dbReference type="RefSeq" id="XP_028025239.1">
    <property type="nucleotide sequence ID" value="XM_028169438.1"/>
</dbReference>
<dbReference type="FunFam" id="1.20.1050.10:FF:000007">
    <property type="entry name" value="Glutathione S-transferase 1-1"/>
    <property type="match status" value="1"/>
</dbReference>
<dbReference type="GeneID" id="114239294"/>
<dbReference type="Pfam" id="PF00043">
    <property type="entry name" value="GST_C"/>
    <property type="match status" value="1"/>
</dbReference>
<dbReference type="SFLD" id="SFLDG01153">
    <property type="entry name" value="Main.4:_Theta-like"/>
    <property type="match status" value="1"/>
</dbReference>
<feature type="domain" description="GST C-terminal" evidence="3">
    <location>
        <begin position="89"/>
        <end position="216"/>
    </location>
</feature>
<comment type="subunit">
    <text evidence="1">Homodimer.</text>
</comment>
<name>A0A6J2J9H3_BOMMA</name>
<dbReference type="PANTHER" id="PTHR43969:SF9">
    <property type="entry name" value="GLUTATHIONE S TRANSFERASE D10, ISOFORM A-RELATED"/>
    <property type="match status" value="1"/>
</dbReference>
<evidence type="ECO:0000313" key="5">
    <source>
        <dbReference type="RefSeq" id="XP_028025239.1"/>
    </source>
</evidence>
<dbReference type="Proteomes" id="UP000504629">
    <property type="component" value="Unplaced"/>
</dbReference>
<evidence type="ECO:0000259" key="2">
    <source>
        <dbReference type="PROSITE" id="PS50404"/>
    </source>
</evidence>
<dbReference type="GO" id="GO:0004364">
    <property type="term" value="F:glutathione transferase activity"/>
    <property type="evidence" value="ECO:0007669"/>
    <property type="project" value="TreeGrafter"/>
</dbReference>
<dbReference type="InterPro" id="IPR004046">
    <property type="entry name" value="GST_C"/>
</dbReference>
<dbReference type="KEGG" id="bman:114239294"/>
<dbReference type="SFLD" id="SFLDS00019">
    <property type="entry name" value="Glutathione_Transferase_(cytos"/>
    <property type="match status" value="1"/>
</dbReference>
<dbReference type="SUPFAM" id="SSF47616">
    <property type="entry name" value="GST C-terminal domain-like"/>
    <property type="match status" value="1"/>
</dbReference>
<evidence type="ECO:0000259" key="3">
    <source>
        <dbReference type="PROSITE" id="PS50405"/>
    </source>
</evidence>
<dbReference type="InterPro" id="IPR010987">
    <property type="entry name" value="Glutathione-S-Trfase_C-like"/>
</dbReference>